<evidence type="ECO:0000259" key="3">
    <source>
        <dbReference type="Pfam" id="PF03629"/>
    </source>
</evidence>
<gene>
    <name evidence="4" type="ORF">LNTAR_22299</name>
</gene>
<dbReference type="Proteomes" id="UP000004947">
    <property type="component" value="Unassembled WGS sequence"/>
</dbReference>
<dbReference type="OrthoDB" id="9816001at2"/>
<keyword evidence="1" id="KW-0378">Hydrolase</keyword>
<feature type="compositionally biased region" description="Polar residues" evidence="2">
    <location>
        <begin position="264"/>
        <end position="274"/>
    </location>
</feature>
<comment type="caution">
    <text evidence="4">The sequence shown here is derived from an EMBL/GenBank/DDBJ whole genome shotgun (WGS) entry which is preliminary data.</text>
</comment>
<accession>A6DG51</accession>
<feature type="region of interest" description="Disordered" evidence="2">
    <location>
        <begin position="248"/>
        <end position="274"/>
    </location>
</feature>
<reference evidence="4 5" key="1">
    <citation type="journal article" date="2010" name="J. Bacteriol.">
        <title>Genome sequence of Lentisphaera araneosa HTCC2155T, the type species of the order Lentisphaerales in the phylum Lentisphaerae.</title>
        <authorList>
            <person name="Thrash J.C."/>
            <person name="Cho J.C."/>
            <person name="Vergin K.L."/>
            <person name="Morris R.M."/>
            <person name="Giovannoni S.J."/>
        </authorList>
    </citation>
    <scope>NUCLEOTIDE SEQUENCE [LARGE SCALE GENOMIC DNA]</scope>
    <source>
        <strain evidence="4 5">HTCC2155</strain>
    </source>
</reference>
<dbReference type="STRING" id="313628.LNTAR_22299"/>
<dbReference type="EMBL" id="ABCK01000002">
    <property type="protein sequence ID" value="EDM29168.1"/>
    <property type="molecule type" value="Genomic_DNA"/>
</dbReference>
<dbReference type="eggNOG" id="COG3250">
    <property type="taxonomic scope" value="Bacteria"/>
</dbReference>
<dbReference type="Pfam" id="PF03629">
    <property type="entry name" value="SASA"/>
    <property type="match status" value="1"/>
</dbReference>
<dbReference type="GO" id="GO:0001681">
    <property type="term" value="F:sialate O-acetylesterase activity"/>
    <property type="evidence" value="ECO:0007669"/>
    <property type="project" value="InterPro"/>
</dbReference>
<dbReference type="PANTHER" id="PTHR22901:SF0">
    <property type="entry name" value="SIALATE O-ACETYLESTERASE"/>
    <property type="match status" value="1"/>
</dbReference>
<feature type="domain" description="Sialate O-acetylesterase" evidence="3">
    <location>
        <begin position="291"/>
        <end position="404"/>
    </location>
</feature>
<dbReference type="AlphaFoldDB" id="A6DG51"/>
<dbReference type="PANTHER" id="PTHR22901">
    <property type="entry name" value="SIALATE O-ACETYLESTERASE"/>
    <property type="match status" value="1"/>
</dbReference>
<dbReference type="SUPFAM" id="SSF52266">
    <property type="entry name" value="SGNH hydrolase"/>
    <property type="match status" value="1"/>
</dbReference>
<dbReference type="InterPro" id="IPR036514">
    <property type="entry name" value="SGNH_hydro_sf"/>
</dbReference>
<sequence length="521" mass="58604">MKLLTFKITLIISMVSTIVMADIKPAQLFVNHMVIQRDVKAPIWGTAEPGEQIKLTASWGATAETIADKEGNWLVKLQTPEAGGPHSISFLGKNQIILKDVLSGDVWLCSGQSNMGWPIAKSKNAKLEIAQANFPLIRSFKVERNPSLQKTKVVQGEWQVCSPASAAEFSATAYFTGRKLHKELNIPIGLLTTCWGGTCVEAWTPWSDQSDDSFAQNRKNLLDEKAESYTPESAKAKYEKKLAEWNKKVSQETNNKKRKPRKPQLQTDPQLDQNYPGNLYNGMLYSLIPYAIKGAIWYQGENNSKSIASAKHYRYQLTQMIKSWQKSWEWEFPFYCVQLPNYKSPQSQPVEKNNIWPFIRESFIFTTKNAPNTFTICTIDLGEAKDIHPKNKQDVGKRMASTILNKTFGKNTPTTPIMKSYEITDDRVIINFDYSGSGLLAKGDKLKAFAIAGEDKQFVWADAVIVNKNGIESVVVSSSAVKKPVAVRYGWADNPVNCNLYSKEGFPASPFRTDNWELNSK</sequence>
<dbReference type="Gene3D" id="3.40.50.1110">
    <property type="entry name" value="SGNH hydrolase"/>
    <property type="match status" value="1"/>
</dbReference>
<dbReference type="InterPro" id="IPR013783">
    <property type="entry name" value="Ig-like_fold"/>
</dbReference>
<keyword evidence="5" id="KW-1185">Reference proteome</keyword>
<protein>
    <submittedName>
        <fullName evidence="4">Sialic acid-specific 9-O-acetylesterase</fullName>
    </submittedName>
</protein>
<organism evidence="4 5">
    <name type="scientific">Lentisphaera araneosa HTCC2155</name>
    <dbReference type="NCBI Taxonomy" id="313628"/>
    <lineage>
        <taxon>Bacteria</taxon>
        <taxon>Pseudomonadati</taxon>
        <taxon>Lentisphaerota</taxon>
        <taxon>Lentisphaeria</taxon>
        <taxon>Lentisphaerales</taxon>
        <taxon>Lentisphaeraceae</taxon>
        <taxon>Lentisphaera</taxon>
    </lineage>
</organism>
<dbReference type="Gene3D" id="2.60.40.10">
    <property type="entry name" value="Immunoglobulins"/>
    <property type="match status" value="1"/>
</dbReference>
<dbReference type="GO" id="GO:0005975">
    <property type="term" value="P:carbohydrate metabolic process"/>
    <property type="evidence" value="ECO:0007669"/>
    <property type="project" value="TreeGrafter"/>
</dbReference>
<evidence type="ECO:0000256" key="2">
    <source>
        <dbReference type="SAM" id="MobiDB-lite"/>
    </source>
</evidence>
<dbReference type="InterPro" id="IPR039329">
    <property type="entry name" value="SIAE"/>
</dbReference>
<dbReference type="InterPro" id="IPR005181">
    <property type="entry name" value="SASA"/>
</dbReference>
<name>A6DG51_9BACT</name>
<proteinExistence type="predicted"/>
<evidence type="ECO:0000313" key="4">
    <source>
        <dbReference type="EMBL" id="EDM29168.1"/>
    </source>
</evidence>
<evidence type="ECO:0000256" key="1">
    <source>
        <dbReference type="ARBA" id="ARBA00022801"/>
    </source>
</evidence>
<evidence type="ECO:0000313" key="5">
    <source>
        <dbReference type="Proteomes" id="UP000004947"/>
    </source>
</evidence>